<dbReference type="EMBL" id="CM047898">
    <property type="protein sequence ID" value="KAJ0106300.1"/>
    <property type="molecule type" value="Genomic_DNA"/>
</dbReference>
<evidence type="ECO:0000313" key="1">
    <source>
        <dbReference type="EMBL" id="KAJ0106300.1"/>
    </source>
</evidence>
<sequence length="285" mass="31982">MDPIRYQDVLEKCCLAKDLEMLAFGDLTKIGERGVNLRICYGSSIREDFLTCDSSGGLPTNFQFNFGRAILIAVYSIIGCILAALLLLRSYSLVILGCKTSEFIFSSLLRSLFRAPMSFYDSTPLVRILNRVSSNMSIVDLDLAFKLSITVNSAMNAYSNFIILGILAWPVLFVIIPMIYFTIFFQRYCFAFTKELMQMNGTTKSSLASHLAESIARTMTIRAFEDENRFFSKNLQYIDMNASTSFHSYFANEWLIQCLEMICAIVLSSSTFAMTLLPLGPSASG</sequence>
<organism evidence="1 2">
    <name type="scientific">Pistacia atlantica</name>
    <dbReference type="NCBI Taxonomy" id="434234"/>
    <lineage>
        <taxon>Eukaryota</taxon>
        <taxon>Viridiplantae</taxon>
        <taxon>Streptophyta</taxon>
        <taxon>Embryophyta</taxon>
        <taxon>Tracheophyta</taxon>
        <taxon>Spermatophyta</taxon>
        <taxon>Magnoliopsida</taxon>
        <taxon>eudicotyledons</taxon>
        <taxon>Gunneridae</taxon>
        <taxon>Pentapetalae</taxon>
        <taxon>rosids</taxon>
        <taxon>malvids</taxon>
        <taxon>Sapindales</taxon>
        <taxon>Anacardiaceae</taxon>
        <taxon>Pistacia</taxon>
    </lineage>
</organism>
<comment type="caution">
    <text evidence="1">The sequence shown here is derived from an EMBL/GenBank/DDBJ whole genome shotgun (WGS) entry which is preliminary data.</text>
</comment>
<keyword evidence="2" id="KW-1185">Reference proteome</keyword>
<protein>
    <submittedName>
        <fullName evidence="1">Uncharacterized protein</fullName>
    </submittedName>
</protein>
<name>A0ACC1C2D9_9ROSI</name>
<gene>
    <name evidence="1" type="ORF">Patl1_17589</name>
</gene>
<evidence type="ECO:0000313" key="2">
    <source>
        <dbReference type="Proteomes" id="UP001164250"/>
    </source>
</evidence>
<reference evidence="2" key="1">
    <citation type="journal article" date="2023" name="G3 (Bethesda)">
        <title>Genome assembly and association tests identify interacting loci associated with vigor, precocity, and sex in interspecific pistachio rootstocks.</title>
        <authorList>
            <person name="Palmer W."/>
            <person name="Jacygrad E."/>
            <person name="Sagayaradj S."/>
            <person name="Cavanaugh K."/>
            <person name="Han R."/>
            <person name="Bertier L."/>
            <person name="Beede B."/>
            <person name="Kafkas S."/>
            <person name="Golino D."/>
            <person name="Preece J."/>
            <person name="Michelmore R."/>
        </authorList>
    </citation>
    <scope>NUCLEOTIDE SEQUENCE [LARGE SCALE GENOMIC DNA]</scope>
</reference>
<accession>A0ACC1C2D9</accession>
<proteinExistence type="predicted"/>
<dbReference type="Proteomes" id="UP001164250">
    <property type="component" value="Chromosome 2"/>
</dbReference>